<comment type="caution">
    <text evidence="2">The sequence shown here is derived from an EMBL/GenBank/DDBJ whole genome shotgun (WGS) entry which is preliminary data.</text>
</comment>
<dbReference type="Proteomes" id="UP000095767">
    <property type="component" value="Unassembled WGS sequence"/>
</dbReference>
<evidence type="ECO:0008006" key="4">
    <source>
        <dbReference type="Google" id="ProtNLM"/>
    </source>
</evidence>
<keyword evidence="1" id="KW-0175">Coiled coil</keyword>
<proteinExistence type="predicted"/>
<evidence type="ECO:0000256" key="1">
    <source>
        <dbReference type="SAM" id="Coils"/>
    </source>
</evidence>
<dbReference type="AlphaFoldDB" id="A0A1E5UU07"/>
<sequence length="168" mass="19072">MFEMEPTSSALLGEFVRRTISSLLAKCERQTATDPEDLKRLRSLLLRSSTILEEAERRHVASRAMLQQLMALRDKTFKGFYVLDAVRCRSLPRGGDGRKDDGGEVVEKEEVNRHSFTLSRFNTAKRVRFSSNCSETAGAASPTEFMQMVHSLEVMINDMKEFVVFLMG</sequence>
<accession>A0A1E5UU07</accession>
<dbReference type="PANTHER" id="PTHR33377">
    <property type="entry name" value="OS10G0134700 PROTEIN-RELATED"/>
    <property type="match status" value="1"/>
</dbReference>
<evidence type="ECO:0000313" key="3">
    <source>
        <dbReference type="Proteomes" id="UP000095767"/>
    </source>
</evidence>
<dbReference type="OrthoDB" id="689806at2759"/>
<dbReference type="EMBL" id="LWDX02063235">
    <property type="protein sequence ID" value="OEL16350.1"/>
    <property type="molecule type" value="Genomic_DNA"/>
</dbReference>
<reference evidence="2 3" key="1">
    <citation type="submission" date="2016-09" db="EMBL/GenBank/DDBJ databases">
        <title>The draft genome of Dichanthelium oligosanthes: A C3 panicoid grass species.</title>
        <authorList>
            <person name="Studer A.J."/>
            <person name="Schnable J.C."/>
            <person name="Brutnell T.P."/>
        </authorList>
    </citation>
    <scope>NUCLEOTIDE SEQUENCE [LARGE SCALE GENOMIC DNA]</scope>
    <source>
        <strain evidence="3">cv. Kellogg 1175</strain>
        <tissue evidence="2">Leaf</tissue>
    </source>
</reference>
<feature type="coiled-coil region" evidence="1">
    <location>
        <begin position="38"/>
        <end position="72"/>
    </location>
</feature>
<evidence type="ECO:0000313" key="2">
    <source>
        <dbReference type="EMBL" id="OEL16350.1"/>
    </source>
</evidence>
<name>A0A1E5UU07_9POAL</name>
<gene>
    <name evidence="2" type="ORF">BAE44_0022632</name>
</gene>
<keyword evidence="3" id="KW-1185">Reference proteome</keyword>
<protein>
    <recommendedName>
        <fullName evidence="4">Rx N-terminal domain-containing protein</fullName>
    </recommendedName>
</protein>
<dbReference type="PANTHER" id="PTHR33377:SF115">
    <property type="entry name" value="OS05G0533301 PROTEIN"/>
    <property type="match status" value="1"/>
</dbReference>
<organism evidence="2 3">
    <name type="scientific">Dichanthelium oligosanthes</name>
    <dbReference type="NCBI Taxonomy" id="888268"/>
    <lineage>
        <taxon>Eukaryota</taxon>
        <taxon>Viridiplantae</taxon>
        <taxon>Streptophyta</taxon>
        <taxon>Embryophyta</taxon>
        <taxon>Tracheophyta</taxon>
        <taxon>Spermatophyta</taxon>
        <taxon>Magnoliopsida</taxon>
        <taxon>Liliopsida</taxon>
        <taxon>Poales</taxon>
        <taxon>Poaceae</taxon>
        <taxon>PACMAD clade</taxon>
        <taxon>Panicoideae</taxon>
        <taxon>Panicodae</taxon>
        <taxon>Paniceae</taxon>
        <taxon>Dichantheliinae</taxon>
        <taxon>Dichanthelium</taxon>
    </lineage>
</organism>